<dbReference type="Pfam" id="PF14897">
    <property type="entry name" value="EpsG"/>
    <property type="match status" value="1"/>
</dbReference>
<keyword evidence="1" id="KW-0812">Transmembrane</keyword>
<feature type="transmembrane region" description="Helical" evidence="1">
    <location>
        <begin position="215"/>
        <end position="235"/>
    </location>
</feature>
<feature type="transmembrane region" description="Helical" evidence="1">
    <location>
        <begin position="181"/>
        <end position="203"/>
    </location>
</feature>
<feature type="transmembrane region" description="Helical" evidence="1">
    <location>
        <begin position="255"/>
        <end position="273"/>
    </location>
</feature>
<proteinExistence type="predicted"/>
<feature type="transmembrane region" description="Helical" evidence="1">
    <location>
        <begin position="285"/>
        <end position="307"/>
    </location>
</feature>
<accession>A0A5K1J2C9</accession>
<name>A0A5K1J2C9_9ACTN</name>
<feature type="transmembrane region" description="Helical" evidence="1">
    <location>
        <begin position="313"/>
        <end position="332"/>
    </location>
</feature>
<evidence type="ECO:0000313" key="2">
    <source>
        <dbReference type="EMBL" id="VWL96868.1"/>
    </source>
</evidence>
<evidence type="ECO:0000256" key="1">
    <source>
        <dbReference type="SAM" id="Phobius"/>
    </source>
</evidence>
<keyword evidence="1" id="KW-1133">Transmembrane helix</keyword>
<keyword evidence="1" id="KW-0472">Membrane</keyword>
<sequence>MIPYLTFIIIAGIVALIYRGVCEGGDIRKSDGLKDVNWTPYAVCLCVALICFVAVRDITVGADNPNYLGSLHYYAGISWGEVFTAKLVWPYDYEPLYFLLTKICAHFYLSDHAFFFIIGILIYPLVFDFFIRYSESPYVSFLIYCALSLFAYSLGVYRQMIALSICLFSTRWIDSNKPIPFVLTIVLAMAFHSSSICFALLWFYKKIDVMHLLKIAIPVSFLFLALGRALAMVAVKIFPQYAHFVGSKYDVEGGSFSMLVILLFVAVVVLFALRDTNDFEKSPQMVKVSIFALSLALCLQAASYSMVIMGRVLSYYSIFLAILIPYLMMHCFGRHGRVLSFYFVVPISIALFANSMATLI</sequence>
<feature type="transmembrane region" description="Helical" evidence="1">
    <location>
        <begin position="109"/>
        <end position="131"/>
    </location>
</feature>
<dbReference type="AlphaFoldDB" id="A0A5K1J2C9"/>
<dbReference type="Proteomes" id="UP000368032">
    <property type="component" value="Unassembled WGS sequence"/>
</dbReference>
<feature type="transmembrane region" description="Helical" evidence="1">
    <location>
        <begin position="339"/>
        <end position="357"/>
    </location>
</feature>
<evidence type="ECO:0008006" key="4">
    <source>
        <dbReference type="Google" id="ProtNLM"/>
    </source>
</evidence>
<protein>
    <recommendedName>
        <fullName evidence="4">EpsG family protein</fullName>
    </recommendedName>
</protein>
<dbReference type="EMBL" id="CABWIF010000022">
    <property type="protein sequence ID" value="VWL96868.1"/>
    <property type="molecule type" value="Genomic_DNA"/>
</dbReference>
<dbReference type="RefSeq" id="WP_152068011.1">
    <property type="nucleotide sequence ID" value="NZ_CABWIF010000022.1"/>
</dbReference>
<feature type="transmembrane region" description="Helical" evidence="1">
    <location>
        <begin position="71"/>
        <end position="89"/>
    </location>
</feature>
<gene>
    <name evidence="2" type="ORF">CKJAJONC_00221</name>
</gene>
<evidence type="ECO:0000313" key="3">
    <source>
        <dbReference type="Proteomes" id="UP000368032"/>
    </source>
</evidence>
<feature type="transmembrane region" description="Helical" evidence="1">
    <location>
        <begin position="138"/>
        <end position="161"/>
    </location>
</feature>
<dbReference type="InterPro" id="IPR049458">
    <property type="entry name" value="EpsG-like"/>
</dbReference>
<feature type="transmembrane region" description="Helical" evidence="1">
    <location>
        <begin position="40"/>
        <end position="59"/>
    </location>
</feature>
<reference evidence="2 3" key="1">
    <citation type="submission" date="2019-10" db="EMBL/GenBank/DDBJ databases">
        <authorList>
            <person name="Wolf R A."/>
        </authorList>
    </citation>
    <scope>NUCLEOTIDE SEQUENCE [LARGE SCALE GENOMIC DNA]</scope>
    <source>
        <strain evidence="2">Collinsella_aerofaciens_DSM_13712</strain>
    </source>
</reference>
<organism evidence="2 3">
    <name type="scientific">Collinsella aerofaciens</name>
    <dbReference type="NCBI Taxonomy" id="74426"/>
    <lineage>
        <taxon>Bacteria</taxon>
        <taxon>Bacillati</taxon>
        <taxon>Actinomycetota</taxon>
        <taxon>Coriobacteriia</taxon>
        <taxon>Coriobacteriales</taxon>
        <taxon>Coriobacteriaceae</taxon>
        <taxon>Collinsella</taxon>
    </lineage>
</organism>